<dbReference type="AlphaFoldDB" id="A0A316FBD6"/>
<gene>
    <name evidence="2" type="ORF">BC793_11155</name>
</gene>
<name>A0A316FBD6_9ACTN</name>
<dbReference type="RefSeq" id="WP_109595964.1">
    <property type="nucleotide sequence ID" value="NZ_BONA01000061.1"/>
</dbReference>
<keyword evidence="3" id="KW-1185">Reference proteome</keyword>
<reference evidence="2 3" key="1">
    <citation type="submission" date="2018-05" db="EMBL/GenBank/DDBJ databases">
        <title>Genomic Encyclopedia of Archaeal and Bacterial Type Strains, Phase II (KMG-II): from individual species to whole genera.</title>
        <authorList>
            <person name="Goeker M."/>
        </authorList>
    </citation>
    <scope>NUCLEOTIDE SEQUENCE [LARGE SCALE GENOMIC DNA]</scope>
    <source>
        <strain evidence="2 3">DSM 45184</strain>
    </source>
</reference>
<sequence>MDETLGVLAHHGGLIVQRPELTVGILLAISRPTGLELELMARRSLDRRTAAERQADIRAGSPPSPRRLLPQYDEGLDLRVGRLDGDGRAHWEFATRSSSASGDPAGGVHGPSLQMTVRLPPVFDALSLVLAWPEIGFPETVVELPLPDRATVDRGTVSIWDAPVRTTPPPAGLRYRDDDVPSAEPDDETGRIVAPPQVLSRGADAVVVLTRLTAIGDTLSFELGCLATVGIPHEIFTIPGASVAVLHDGEAVWVRSQGAAASGGDDFFESLAEYTVARPAGDVLRLLISWPAAGLPETCVDLPLLP</sequence>
<comment type="caution">
    <text evidence="2">The sequence shown here is derived from an EMBL/GenBank/DDBJ whole genome shotgun (WGS) entry which is preliminary data.</text>
</comment>
<evidence type="ECO:0000313" key="2">
    <source>
        <dbReference type="EMBL" id="PWK45083.1"/>
    </source>
</evidence>
<accession>A0A316FBD6</accession>
<proteinExistence type="predicted"/>
<evidence type="ECO:0000313" key="3">
    <source>
        <dbReference type="Proteomes" id="UP000245697"/>
    </source>
</evidence>
<organism evidence="2 3">
    <name type="scientific">Actinoplanes xinjiangensis</name>
    <dbReference type="NCBI Taxonomy" id="512350"/>
    <lineage>
        <taxon>Bacteria</taxon>
        <taxon>Bacillati</taxon>
        <taxon>Actinomycetota</taxon>
        <taxon>Actinomycetes</taxon>
        <taxon>Micromonosporales</taxon>
        <taxon>Micromonosporaceae</taxon>
        <taxon>Actinoplanes</taxon>
    </lineage>
</organism>
<evidence type="ECO:0000256" key="1">
    <source>
        <dbReference type="SAM" id="MobiDB-lite"/>
    </source>
</evidence>
<dbReference type="OrthoDB" id="3663728at2"/>
<dbReference type="EMBL" id="QGGR01000011">
    <property type="protein sequence ID" value="PWK45083.1"/>
    <property type="molecule type" value="Genomic_DNA"/>
</dbReference>
<dbReference type="Proteomes" id="UP000245697">
    <property type="component" value="Unassembled WGS sequence"/>
</dbReference>
<feature type="region of interest" description="Disordered" evidence="1">
    <location>
        <begin position="168"/>
        <end position="190"/>
    </location>
</feature>
<protein>
    <submittedName>
        <fullName evidence="2">Uncharacterized protein</fullName>
    </submittedName>
</protein>